<dbReference type="EMBL" id="BK015341">
    <property type="protein sequence ID" value="DAE02155.1"/>
    <property type="molecule type" value="Genomic_DNA"/>
</dbReference>
<reference evidence="1" key="1">
    <citation type="journal article" date="2021" name="Proc. Natl. Acad. Sci. U.S.A.">
        <title>A Catalog of Tens of Thousands of Viruses from Human Metagenomes Reveals Hidden Associations with Chronic Diseases.</title>
        <authorList>
            <person name="Tisza M.J."/>
            <person name="Buck C.B."/>
        </authorList>
    </citation>
    <scope>NUCLEOTIDE SEQUENCE</scope>
    <source>
        <strain evidence="1">Ct0106</strain>
    </source>
</reference>
<sequence>MTAMLAVTLLIAFAALVYAVYKGGQCEVLAMENARLLASAQGWRTAYENVRDENRAVAHLGGIRGEDS</sequence>
<proteinExistence type="predicted"/>
<name>A0A8S5P6U7_9CAUD</name>
<evidence type="ECO:0000313" key="1">
    <source>
        <dbReference type="EMBL" id="DAE02155.1"/>
    </source>
</evidence>
<protein>
    <submittedName>
        <fullName evidence="1">Uncharacterized protein</fullName>
    </submittedName>
</protein>
<accession>A0A8S5P6U7</accession>
<organism evidence="1">
    <name type="scientific">Siphoviridae sp. ct0106</name>
    <dbReference type="NCBI Taxonomy" id="2825290"/>
    <lineage>
        <taxon>Viruses</taxon>
        <taxon>Duplodnaviria</taxon>
        <taxon>Heunggongvirae</taxon>
        <taxon>Uroviricota</taxon>
        <taxon>Caudoviricetes</taxon>
    </lineage>
</organism>